<name>A0A178MI65_9PROT</name>
<gene>
    <name evidence="2" type="ORF">A6A05_03310</name>
</gene>
<proteinExistence type="predicted"/>
<evidence type="ECO:0000313" key="2">
    <source>
        <dbReference type="EMBL" id="OAN47867.1"/>
    </source>
</evidence>
<keyword evidence="3" id="KW-1185">Reference proteome</keyword>
<accession>A0A178MI65</accession>
<comment type="caution">
    <text evidence="2">The sequence shown here is derived from an EMBL/GenBank/DDBJ whole genome shotgun (WGS) entry which is preliminary data.</text>
</comment>
<reference evidence="2 3" key="1">
    <citation type="submission" date="2016-04" db="EMBL/GenBank/DDBJ databases">
        <title>Draft genome sequence of freshwater magnetotactic bacteria Magnetospirillum marisnigri SP-1 and Magnetospirillum moscoviense BB-1.</title>
        <authorList>
            <person name="Koziaeva V."/>
            <person name="Dziuba M.V."/>
            <person name="Ivanov T.M."/>
            <person name="Kuznetsov B."/>
            <person name="Grouzdev D.S."/>
        </authorList>
    </citation>
    <scope>NUCLEOTIDE SEQUENCE [LARGE SCALE GENOMIC DNA]</scope>
    <source>
        <strain evidence="2 3">BB-1</strain>
    </source>
</reference>
<evidence type="ECO:0000259" key="1">
    <source>
        <dbReference type="Pfam" id="PF06568"/>
    </source>
</evidence>
<organism evidence="2 3">
    <name type="scientific">Magnetospirillum moscoviense</name>
    <dbReference type="NCBI Taxonomy" id="1437059"/>
    <lineage>
        <taxon>Bacteria</taxon>
        <taxon>Pseudomonadati</taxon>
        <taxon>Pseudomonadota</taxon>
        <taxon>Alphaproteobacteria</taxon>
        <taxon>Rhodospirillales</taxon>
        <taxon>Rhodospirillaceae</taxon>
        <taxon>Magnetospirillum</taxon>
    </lineage>
</organism>
<evidence type="ECO:0000313" key="3">
    <source>
        <dbReference type="Proteomes" id="UP000078543"/>
    </source>
</evidence>
<dbReference type="Proteomes" id="UP000078543">
    <property type="component" value="Unassembled WGS sequence"/>
</dbReference>
<dbReference type="Pfam" id="PF06568">
    <property type="entry name" value="YjiS-like"/>
    <property type="match status" value="1"/>
</dbReference>
<feature type="domain" description="YjiS-like" evidence="1">
    <location>
        <begin position="35"/>
        <end position="64"/>
    </location>
</feature>
<protein>
    <recommendedName>
        <fullName evidence="1">YjiS-like domain-containing protein</fullName>
    </recommendedName>
</protein>
<dbReference type="AlphaFoldDB" id="A0A178MI65"/>
<dbReference type="STRING" id="1437059.A6A05_03310"/>
<dbReference type="EMBL" id="LWQU01000163">
    <property type="protein sequence ID" value="OAN47867.1"/>
    <property type="molecule type" value="Genomic_DNA"/>
</dbReference>
<dbReference type="InterPro" id="IPR009506">
    <property type="entry name" value="YjiS-like"/>
</dbReference>
<sequence length="74" mass="8710">MEGNAMTAQNWMGSFFHLTRSSEGFRLRLDMLLTWIERSAQRRALARLDYRMMTDLGLNRAQVEAEAAKPFWKE</sequence>